<evidence type="ECO:0000256" key="4">
    <source>
        <dbReference type="ARBA" id="ARBA00022685"/>
    </source>
</evidence>
<keyword evidence="7" id="KW-1185">Reference proteome</keyword>
<comment type="similarity">
    <text evidence="2">Belongs to the parathyroid hormone family.</text>
</comment>
<reference evidence="6 7" key="1">
    <citation type="journal article" date="2019" name="Sci. Data">
        <title>Hybrid genome assembly and annotation of Danionella translucida.</title>
        <authorList>
            <person name="Kadobianskyi M."/>
            <person name="Schulze L."/>
            <person name="Schuelke M."/>
            <person name="Judkewitz B."/>
        </authorList>
    </citation>
    <scope>NUCLEOTIDE SEQUENCE [LARGE SCALE GENOMIC DNA]</scope>
    <source>
        <strain evidence="6 7">Bolton</strain>
    </source>
</reference>
<protein>
    <submittedName>
        <fullName evidence="6">Uncharacterized protein</fullName>
    </submittedName>
</protein>
<dbReference type="Pfam" id="PF01279">
    <property type="entry name" value="Parathyroid"/>
    <property type="match status" value="1"/>
</dbReference>
<dbReference type="PANTHER" id="PTHR17223:SF0">
    <property type="entry name" value="PARATHYROID HORMONE-RELATED PROTEIN"/>
    <property type="match status" value="1"/>
</dbReference>
<keyword evidence="3" id="KW-0964">Secreted</keyword>
<dbReference type="InterPro" id="IPR001415">
    <property type="entry name" value="PTH/PTH-rel"/>
</dbReference>
<name>A0A553Q7X4_9TELE</name>
<evidence type="ECO:0000313" key="6">
    <source>
        <dbReference type="EMBL" id="TRY86031.1"/>
    </source>
</evidence>
<dbReference type="EMBL" id="SRMA01026248">
    <property type="protein sequence ID" value="TRY86031.1"/>
    <property type="molecule type" value="Genomic_DNA"/>
</dbReference>
<organism evidence="6 7">
    <name type="scientific">Danionella cerebrum</name>
    <dbReference type="NCBI Taxonomy" id="2873325"/>
    <lineage>
        <taxon>Eukaryota</taxon>
        <taxon>Metazoa</taxon>
        <taxon>Chordata</taxon>
        <taxon>Craniata</taxon>
        <taxon>Vertebrata</taxon>
        <taxon>Euteleostomi</taxon>
        <taxon>Actinopterygii</taxon>
        <taxon>Neopterygii</taxon>
        <taxon>Teleostei</taxon>
        <taxon>Ostariophysi</taxon>
        <taxon>Cypriniformes</taxon>
        <taxon>Danionidae</taxon>
        <taxon>Danioninae</taxon>
        <taxon>Danionella</taxon>
    </lineage>
</organism>
<dbReference type="GO" id="GO:0030282">
    <property type="term" value="P:bone mineralization"/>
    <property type="evidence" value="ECO:0007669"/>
    <property type="project" value="InterPro"/>
</dbReference>
<dbReference type="SMART" id="SM00087">
    <property type="entry name" value="PTH"/>
    <property type="match status" value="1"/>
</dbReference>
<dbReference type="PANTHER" id="PTHR17223">
    <property type="entry name" value="PARATHYROID HORMONE-RELATED"/>
    <property type="match status" value="1"/>
</dbReference>
<dbReference type="AlphaFoldDB" id="A0A553Q7X4"/>
<evidence type="ECO:0000256" key="2">
    <source>
        <dbReference type="ARBA" id="ARBA00006307"/>
    </source>
</evidence>
<dbReference type="Proteomes" id="UP000316079">
    <property type="component" value="Unassembled WGS sequence"/>
</dbReference>
<comment type="subcellular location">
    <subcellularLocation>
        <location evidence="1">Secreted</location>
    </subcellularLocation>
</comment>
<dbReference type="GO" id="GO:0005576">
    <property type="term" value="C:extracellular region"/>
    <property type="evidence" value="ECO:0007669"/>
    <property type="project" value="UniProtKB-SubCell"/>
</dbReference>
<accession>A0A553Q7X4</accession>
<dbReference type="GO" id="GO:0005179">
    <property type="term" value="F:hormone activity"/>
    <property type="evidence" value="ECO:0007669"/>
    <property type="project" value="UniProtKB-KW"/>
</dbReference>
<evidence type="ECO:0000256" key="1">
    <source>
        <dbReference type="ARBA" id="ARBA00004613"/>
    </source>
</evidence>
<dbReference type="InterPro" id="IPR003626">
    <property type="entry name" value="PTH-rel"/>
</dbReference>
<evidence type="ECO:0000313" key="7">
    <source>
        <dbReference type="Proteomes" id="UP000316079"/>
    </source>
</evidence>
<proteinExistence type="inferred from homology"/>
<sequence length="194" mass="21222">MTSGGPLRAVFERALHGGDRGFVGEQADECERHDGGNVDVSEPLALRQPEFQPVTGDPLAPTDIWKMLKTHRFQQSLALVMLMMALAAVHAQDNQSRRAVTEHQLLHDRGRSIQSLKRLIWLSSAIEGLHTAQSRALDSTAEAENSWLSPAAALLDSPASRDEFRAGQRRAIATMLSDFYRPQLSAALGLADGD</sequence>
<comment type="caution">
    <text evidence="6">The sequence shown here is derived from an EMBL/GenBank/DDBJ whole genome shotgun (WGS) entry which is preliminary data.</text>
</comment>
<gene>
    <name evidence="6" type="ORF">DNTS_029364</name>
</gene>
<evidence type="ECO:0000256" key="5">
    <source>
        <dbReference type="ARBA" id="ARBA00022702"/>
    </source>
</evidence>
<evidence type="ECO:0000256" key="3">
    <source>
        <dbReference type="ARBA" id="ARBA00022525"/>
    </source>
</evidence>
<dbReference type="OrthoDB" id="5961210at2759"/>
<keyword evidence="4" id="KW-0165">Cleavage on pair of basic residues</keyword>
<keyword evidence="5" id="KW-0372">Hormone</keyword>